<dbReference type="InterPro" id="IPR000417">
    <property type="entry name" value="Hyethyz_kinase"/>
</dbReference>
<dbReference type="RefSeq" id="WP_091791806.1">
    <property type="nucleotide sequence ID" value="NZ_FNAF01000006.1"/>
</dbReference>
<feature type="binding site" evidence="11">
    <location>
        <position position="117"/>
    </location>
    <ligand>
        <name>ATP</name>
        <dbReference type="ChEBI" id="CHEBI:30616"/>
    </ligand>
</feature>
<dbReference type="PIRSF" id="PIRSF000513">
    <property type="entry name" value="Thz_kinase"/>
    <property type="match status" value="1"/>
</dbReference>
<keyword evidence="4 11" id="KW-0808">Transferase</keyword>
<dbReference type="GO" id="GO:0009228">
    <property type="term" value="P:thiamine biosynthetic process"/>
    <property type="evidence" value="ECO:0007669"/>
    <property type="project" value="UniProtKB-KW"/>
</dbReference>
<dbReference type="GO" id="GO:0005524">
    <property type="term" value="F:ATP binding"/>
    <property type="evidence" value="ECO:0007669"/>
    <property type="project" value="UniProtKB-UniRule"/>
</dbReference>
<dbReference type="STRING" id="2741.SAMN04489866_10615"/>
<dbReference type="SUPFAM" id="SSF53613">
    <property type="entry name" value="Ribokinase-like"/>
    <property type="match status" value="1"/>
</dbReference>
<dbReference type="AlphaFoldDB" id="A0A1G6X2K5"/>
<keyword evidence="9 11" id="KW-0460">Magnesium</keyword>
<dbReference type="PRINTS" id="PR01099">
    <property type="entry name" value="HYETHTZKNASE"/>
</dbReference>
<comment type="function">
    <text evidence="11">Catalyzes the phosphorylation of the hydroxyl group of 4-methyl-5-beta-hydroxyethylthiazole (THZ).</text>
</comment>
<evidence type="ECO:0000256" key="7">
    <source>
        <dbReference type="ARBA" id="ARBA00022777"/>
    </source>
</evidence>
<gene>
    <name evidence="11" type="primary">thiM</name>
    <name evidence="12" type="ORF">SAMN04489866_10615</name>
</gene>
<proteinExistence type="inferred from homology"/>
<evidence type="ECO:0000256" key="10">
    <source>
        <dbReference type="ARBA" id="ARBA00022977"/>
    </source>
</evidence>
<feature type="binding site" evidence="11">
    <location>
        <position position="197"/>
    </location>
    <ligand>
        <name>substrate</name>
    </ligand>
</feature>
<keyword evidence="5 11" id="KW-0479">Metal-binding</keyword>
<keyword evidence="6 11" id="KW-0547">Nucleotide-binding</keyword>
<evidence type="ECO:0000313" key="12">
    <source>
        <dbReference type="EMBL" id="SDD71516.1"/>
    </source>
</evidence>
<keyword evidence="13" id="KW-1185">Reference proteome</keyword>
<dbReference type="Gene3D" id="3.40.1190.20">
    <property type="match status" value="1"/>
</dbReference>
<evidence type="ECO:0000256" key="5">
    <source>
        <dbReference type="ARBA" id="ARBA00022723"/>
    </source>
</evidence>
<dbReference type="CDD" id="cd01170">
    <property type="entry name" value="THZ_kinase"/>
    <property type="match status" value="1"/>
</dbReference>
<comment type="cofactor">
    <cofactor evidence="2 11">
        <name>Mg(2+)</name>
        <dbReference type="ChEBI" id="CHEBI:18420"/>
    </cofactor>
</comment>
<feature type="binding site" evidence="11">
    <location>
        <position position="41"/>
    </location>
    <ligand>
        <name>substrate</name>
    </ligand>
</feature>
<comment type="similarity">
    <text evidence="11">Belongs to the Thz kinase family.</text>
</comment>
<dbReference type="Pfam" id="PF02110">
    <property type="entry name" value="HK"/>
    <property type="match status" value="1"/>
</dbReference>
<dbReference type="Proteomes" id="UP000198995">
    <property type="component" value="Unassembled WGS sequence"/>
</dbReference>
<evidence type="ECO:0000256" key="6">
    <source>
        <dbReference type="ARBA" id="ARBA00022741"/>
    </source>
</evidence>
<feature type="binding site" evidence="11">
    <location>
        <position position="170"/>
    </location>
    <ligand>
        <name>ATP</name>
        <dbReference type="ChEBI" id="CHEBI:30616"/>
    </ligand>
</feature>
<dbReference type="GO" id="GO:0009229">
    <property type="term" value="P:thiamine diphosphate biosynthetic process"/>
    <property type="evidence" value="ECO:0007669"/>
    <property type="project" value="UniProtKB-UniRule"/>
</dbReference>
<keyword evidence="10 11" id="KW-0784">Thiamine biosynthesis</keyword>
<accession>A0A1G6X2K5</accession>
<dbReference type="EMBL" id="FNAF01000006">
    <property type="protein sequence ID" value="SDD71516.1"/>
    <property type="molecule type" value="Genomic_DNA"/>
</dbReference>
<evidence type="ECO:0000256" key="4">
    <source>
        <dbReference type="ARBA" id="ARBA00022679"/>
    </source>
</evidence>
<dbReference type="UniPathway" id="UPA00060">
    <property type="reaction ID" value="UER00139"/>
</dbReference>
<keyword evidence="7 11" id="KW-0418">Kinase</keyword>
<dbReference type="OrthoDB" id="9778146at2"/>
<reference evidence="12 13" key="1">
    <citation type="submission" date="2016-10" db="EMBL/GenBank/DDBJ databases">
        <authorList>
            <person name="de Groot N.N."/>
        </authorList>
    </citation>
    <scope>NUCLEOTIDE SEQUENCE [LARGE SCALE GENOMIC DNA]</scope>
    <source>
        <strain evidence="12 13">DSM 20475</strain>
    </source>
</reference>
<evidence type="ECO:0000256" key="3">
    <source>
        <dbReference type="ARBA" id="ARBA00004868"/>
    </source>
</evidence>
<evidence type="ECO:0000256" key="11">
    <source>
        <dbReference type="HAMAP-Rule" id="MF_00228"/>
    </source>
</evidence>
<organism evidence="12 13">
    <name type="scientific">Peptococcus niger</name>
    <dbReference type="NCBI Taxonomy" id="2741"/>
    <lineage>
        <taxon>Bacteria</taxon>
        <taxon>Bacillati</taxon>
        <taxon>Bacillota</taxon>
        <taxon>Clostridia</taxon>
        <taxon>Eubacteriales</taxon>
        <taxon>Peptococcaceae</taxon>
        <taxon>Peptococcus</taxon>
    </lineage>
</organism>
<comment type="catalytic activity">
    <reaction evidence="1 11">
        <text>5-(2-hydroxyethyl)-4-methylthiazole + ATP = 4-methyl-5-(2-phosphooxyethyl)-thiazole + ADP + H(+)</text>
        <dbReference type="Rhea" id="RHEA:24212"/>
        <dbReference type="ChEBI" id="CHEBI:15378"/>
        <dbReference type="ChEBI" id="CHEBI:17957"/>
        <dbReference type="ChEBI" id="CHEBI:30616"/>
        <dbReference type="ChEBI" id="CHEBI:58296"/>
        <dbReference type="ChEBI" id="CHEBI:456216"/>
        <dbReference type="EC" id="2.7.1.50"/>
    </reaction>
</comment>
<dbReference type="EC" id="2.7.1.50" evidence="11"/>
<evidence type="ECO:0000256" key="2">
    <source>
        <dbReference type="ARBA" id="ARBA00001946"/>
    </source>
</evidence>
<evidence type="ECO:0000256" key="1">
    <source>
        <dbReference type="ARBA" id="ARBA00001771"/>
    </source>
</evidence>
<evidence type="ECO:0000313" key="13">
    <source>
        <dbReference type="Proteomes" id="UP000198995"/>
    </source>
</evidence>
<sequence length="275" mass="28983">MFGQYLTKVRSKNPMVHSITNFVTVNDVANVQLACGASPCMANHPAETADMTAIAQALNINMGNPTDTVLAGMVAAGQRSNDLGHPVVLDPVAVGTTPYRTFVVETLLREIRFTAIKGNASEMRALMGMGGHQGGVDAVEADKPTEANLTDFIQALGAFAKAEGCLAAVSGPLDLVTDGQTAYVLRNGHPKMEEVTGTGCMLSGLIAAFLGAAPEAPLEATVAAMAMMGVAGEMAWERMQADEGNVTYRNRLIDAVNLMRAEDLDARIRVEKCKA</sequence>
<comment type="pathway">
    <text evidence="3 11">Cofactor biosynthesis; thiamine diphosphate biosynthesis; 4-methyl-5-(2-phosphoethyl)-thiazole from 5-(2-hydroxyethyl)-4-methylthiazole: step 1/1.</text>
</comment>
<dbReference type="HAMAP" id="MF_00228">
    <property type="entry name" value="Thz_kinase"/>
    <property type="match status" value="1"/>
</dbReference>
<dbReference type="NCBIfam" id="NF006830">
    <property type="entry name" value="PRK09355.1"/>
    <property type="match status" value="1"/>
</dbReference>
<keyword evidence="8 11" id="KW-0067">ATP-binding</keyword>
<dbReference type="InterPro" id="IPR029056">
    <property type="entry name" value="Ribokinase-like"/>
</dbReference>
<evidence type="ECO:0000256" key="8">
    <source>
        <dbReference type="ARBA" id="ARBA00022840"/>
    </source>
</evidence>
<dbReference type="GO" id="GO:0004417">
    <property type="term" value="F:hydroxyethylthiazole kinase activity"/>
    <property type="evidence" value="ECO:0007669"/>
    <property type="project" value="UniProtKB-UniRule"/>
</dbReference>
<name>A0A1G6X2K5_PEPNI</name>
<protein>
    <recommendedName>
        <fullName evidence="11">Hydroxyethylthiazole kinase</fullName>
        <ecNumber evidence="11">2.7.1.50</ecNumber>
    </recommendedName>
    <alternativeName>
        <fullName evidence="11">4-methyl-5-beta-hydroxyethylthiazole kinase</fullName>
        <shortName evidence="11">TH kinase</shortName>
        <shortName evidence="11">Thz kinase</shortName>
    </alternativeName>
</protein>
<evidence type="ECO:0000256" key="9">
    <source>
        <dbReference type="ARBA" id="ARBA00022842"/>
    </source>
</evidence>
<dbReference type="GO" id="GO:0000287">
    <property type="term" value="F:magnesium ion binding"/>
    <property type="evidence" value="ECO:0007669"/>
    <property type="project" value="UniProtKB-UniRule"/>
</dbReference>